<sequence length="213" mass="24182">MVFIKKVITKFTKKINSYKYEKKWRKRNPNNETFLFGLNNFDRIMVGKGTYGNINVSDFNPKTGKSKLIIGNYCSIGGNVNFMLGGGHYLDRITTYPFINKIYGREESLDKGDIVLNDDVWIGNEVTIMSGVKIGQGAVIGTKALVTHDIPPYAIAAGIPAKIIKYRFDEKIIKELLDIDISRINSEIVRKNIKLFEGKLDEDKVNKIKKILE</sequence>
<dbReference type="EMBL" id="DYVK01000087">
    <property type="protein sequence ID" value="HJG16231.1"/>
    <property type="molecule type" value="Genomic_DNA"/>
</dbReference>
<dbReference type="SUPFAM" id="SSF51161">
    <property type="entry name" value="Trimeric LpxA-like enzymes"/>
    <property type="match status" value="1"/>
</dbReference>
<accession>A0A921ID95</accession>
<dbReference type="GO" id="GO:0016740">
    <property type="term" value="F:transferase activity"/>
    <property type="evidence" value="ECO:0007669"/>
    <property type="project" value="UniProtKB-KW"/>
</dbReference>
<dbReference type="InterPro" id="IPR018357">
    <property type="entry name" value="Hexapep_transf_CS"/>
</dbReference>
<evidence type="ECO:0000313" key="4">
    <source>
        <dbReference type="Proteomes" id="UP000759256"/>
    </source>
</evidence>
<organism evidence="3 4">
    <name type="scientific">Ligilactobacillus salivarius</name>
    <dbReference type="NCBI Taxonomy" id="1624"/>
    <lineage>
        <taxon>Bacteria</taxon>
        <taxon>Bacillati</taxon>
        <taxon>Bacillota</taxon>
        <taxon>Bacilli</taxon>
        <taxon>Lactobacillales</taxon>
        <taxon>Lactobacillaceae</taxon>
        <taxon>Ligilactobacillus</taxon>
    </lineage>
</organism>
<name>A0A921ID95_9LACO</name>
<reference evidence="3" key="1">
    <citation type="journal article" date="2021" name="PeerJ">
        <title>Extensive microbial diversity within the chicken gut microbiome revealed by metagenomics and culture.</title>
        <authorList>
            <person name="Gilroy R."/>
            <person name="Ravi A."/>
            <person name="Getino M."/>
            <person name="Pursley I."/>
            <person name="Horton D.L."/>
            <person name="Alikhan N.F."/>
            <person name="Baker D."/>
            <person name="Gharbi K."/>
            <person name="Hall N."/>
            <person name="Watson M."/>
            <person name="Adriaenssens E.M."/>
            <person name="Foster-Nyarko E."/>
            <person name="Jarju S."/>
            <person name="Secka A."/>
            <person name="Antonio M."/>
            <person name="Oren A."/>
            <person name="Chaudhuri R.R."/>
            <person name="La Ragione R."/>
            <person name="Hildebrand F."/>
            <person name="Pallen M.J."/>
        </authorList>
    </citation>
    <scope>NUCLEOTIDE SEQUENCE</scope>
    <source>
        <strain evidence="3">CHK189-29639</strain>
    </source>
</reference>
<dbReference type="Proteomes" id="UP000759256">
    <property type="component" value="Unassembled WGS sequence"/>
</dbReference>
<gene>
    <name evidence="3" type="ORF">K8V06_08890</name>
</gene>
<proteinExistence type="predicted"/>
<evidence type="ECO:0000256" key="2">
    <source>
        <dbReference type="ARBA" id="ARBA00022737"/>
    </source>
</evidence>
<evidence type="ECO:0000256" key="1">
    <source>
        <dbReference type="ARBA" id="ARBA00022679"/>
    </source>
</evidence>
<dbReference type="CDD" id="cd03349">
    <property type="entry name" value="LbH_XAT"/>
    <property type="match status" value="1"/>
</dbReference>
<protein>
    <submittedName>
        <fullName evidence="3">CatB-related O-acetyltransferase</fullName>
    </submittedName>
</protein>
<dbReference type="AlphaFoldDB" id="A0A921ID95"/>
<keyword evidence="2" id="KW-0677">Repeat</keyword>
<dbReference type="InterPro" id="IPR001451">
    <property type="entry name" value="Hexapep"/>
</dbReference>
<evidence type="ECO:0000313" key="3">
    <source>
        <dbReference type="EMBL" id="HJG16231.1"/>
    </source>
</evidence>
<keyword evidence="1" id="KW-0808">Transferase</keyword>
<comment type="caution">
    <text evidence="3">The sequence shown here is derived from an EMBL/GenBank/DDBJ whole genome shotgun (WGS) entry which is preliminary data.</text>
</comment>
<dbReference type="Pfam" id="PF00132">
    <property type="entry name" value="Hexapep"/>
    <property type="match status" value="1"/>
</dbReference>
<dbReference type="InterPro" id="IPR050179">
    <property type="entry name" value="Trans_hexapeptide_repeat"/>
</dbReference>
<dbReference type="PANTHER" id="PTHR43300">
    <property type="entry name" value="ACETYLTRANSFERASE"/>
    <property type="match status" value="1"/>
</dbReference>
<dbReference type="PROSITE" id="PS00101">
    <property type="entry name" value="HEXAPEP_TRANSFERASES"/>
    <property type="match status" value="1"/>
</dbReference>
<dbReference type="PANTHER" id="PTHR43300:SF11">
    <property type="entry name" value="ACETYLTRANSFERASE RV3034C-RELATED"/>
    <property type="match status" value="1"/>
</dbReference>
<dbReference type="Gene3D" id="2.160.10.10">
    <property type="entry name" value="Hexapeptide repeat proteins"/>
    <property type="match status" value="1"/>
</dbReference>
<reference evidence="3" key="2">
    <citation type="submission" date="2021-09" db="EMBL/GenBank/DDBJ databases">
        <authorList>
            <person name="Gilroy R."/>
        </authorList>
    </citation>
    <scope>NUCLEOTIDE SEQUENCE</scope>
    <source>
        <strain evidence="3">CHK189-29639</strain>
    </source>
</reference>
<dbReference type="InterPro" id="IPR011004">
    <property type="entry name" value="Trimer_LpxA-like_sf"/>
</dbReference>